<dbReference type="AlphaFoldDB" id="A0A1G2NEB3"/>
<dbReference type="InterPro" id="IPR004437">
    <property type="entry name" value="ParB/RepB/Spo0J"/>
</dbReference>
<dbReference type="InterPro" id="IPR036086">
    <property type="entry name" value="ParB/Sulfiredoxin_sf"/>
</dbReference>
<dbReference type="Proteomes" id="UP000177797">
    <property type="component" value="Unassembled WGS sequence"/>
</dbReference>
<dbReference type="Gene3D" id="3.90.1530.30">
    <property type="match status" value="1"/>
</dbReference>
<keyword evidence="3" id="KW-0238">DNA-binding</keyword>
<dbReference type="SMART" id="SM00470">
    <property type="entry name" value="ParB"/>
    <property type="match status" value="1"/>
</dbReference>
<dbReference type="FunFam" id="3.90.1530.30:FF:000001">
    <property type="entry name" value="Chromosome partitioning protein ParB"/>
    <property type="match status" value="1"/>
</dbReference>
<dbReference type="InterPro" id="IPR003115">
    <property type="entry name" value="ParB_N"/>
</dbReference>
<comment type="caution">
    <text evidence="6">The sequence shown here is derived from an EMBL/GenBank/DDBJ whole genome shotgun (WGS) entry which is preliminary data.</text>
</comment>
<dbReference type="GO" id="GO:0005694">
    <property type="term" value="C:chromosome"/>
    <property type="evidence" value="ECO:0007669"/>
    <property type="project" value="TreeGrafter"/>
</dbReference>
<comment type="similarity">
    <text evidence="1">Belongs to the ParB family.</text>
</comment>
<dbReference type="SUPFAM" id="SSF110849">
    <property type="entry name" value="ParB/Sulfiredoxin"/>
    <property type="match status" value="1"/>
</dbReference>
<dbReference type="CDD" id="cd16393">
    <property type="entry name" value="SPO0J_N"/>
    <property type="match status" value="1"/>
</dbReference>
<dbReference type="NCBIfam" id="TIGR00180">
    <property type="entry name" value="parB_part"/>
    <property type="match status" value="1"/>
</dbReference>
<evidence type="ECO:0000256" key="1">
    <source>
        <dbReference type="ARBA" id="ARBA00006295"/>
    </source>
</evidence>
<accession>A0A1G2NEB3</accession>
<evidence type="ECO:0000259" key="5">
    <source>
        <dbReference type="SMART" id="SM00470"/>
    </source>
</evidence>
<dbReference type="GO" id="GO:0007059">
    <property type="term" value="P:chromosome segregation"/>
    <property type="evidence" value="ECO:0007669"/>
    <property type="project" value="UniProtKB-KW"/>
</dbReference>
<gene>
    <name evidence="6" type="ORF">A2938_01055</name>
</gene>
<dbReference type="Pfam" id="PF23552">
    <property type="entry name" value="ParB_C"/>
    <property type="match status" value="1"/>
</dbReference>
<feature type="region of interest" description="Disordered" evidence="4">
    <location>
        <begin position="280"/>
        <end position="325"/>
    </location>
</feature>
<evidence type="ECO:0000256" key="3">
    <source>
        <dbReference type="ARBA" id="ARBA00023125"/>
    </source>
</evidence>
<dbReference type="PANTHER" id="PTHR33375">
    <property type="entry name" value="CHROMOSOME-PARTITIONING PROTEIN PARB-RELATED"/>
    <property type="match status" value="1"/>
</dbReference>
<reference evidence="6 7" key="1">
    <citation type="journal article" date="2016" name="Nat. Commun.">
        <title>Thousands of microbial genomes shed light on interconnected biogeochemical processes in an aquifer system.</title>
        <authorList>
            <person name="Anantharaman K."/>
            <person name="Brown C.T."/>
            <person name="Hug L.A."/>
            <person name="Sharon I."/>
            <person name="Castelle C.J."/>
            <person name="Probst A.J."/>
            <person name="Thomas B.C."/>
            <person name="Singh A."/>
            <person name="Wilkins M.J."/>
            <person name="Karaoz U."/>
            <person name="Brodie E.L."/>
            <person name="Williams K.H."/>
            <person name="Hubbard S.S."/>
            <person name="Banfield J.F."/>
        </authorList>
    </citation>
    <scope>NUCLEOTIDE SEQUENCE [LARGE SCALE GENOMIC DNA]</scope>
</reference>
<evidence type="ECO:0000313" key="7">
    <source>
        <dbReference type="Proteomes" id="UP000177797"/>
    </source>
</evidence>
<dbReference type="InterPro" id="IPR057240">
    <property type="entry name" value="ParB_dimer_C"/>
</dbReference>
<dbReference type="Pfam" id="PF17762">
    <property type="entry name" value="HTH_ParB"/>
    <property type="match status" value="1"/>
</dbReference>
<sequence length="325" mass="37179">MNPESFQNNAVFWIETDKIKPNPFQPRREFDPEKLRDLSESIRAYGVLQPLVVTRKEVVKDDGGIVVEYELLAGERRLRASKLVGLPHVPALIRAGENSDREKLEISIIENLQREDLNAVERARAFKRLADDFGFKHHEIGTRVGKSRVYVTNTMRILDLPNEILDAVSSGIINEGHTRPLLMLVDRPEEQTVLFKEISVKKITVREAEEIARKIAVDRARKKDVTVDPELVAIEGKLRESLGTRVHIEKRENGGKILIDFFSTDDLLAILAMLESKEKRSPSEMIDRHLAKMKAEKPPVAQENTEKDEPQEDEEELYSVRNFTV</sequence>
<dbReference type="GO" id="GO:0003677">
    <property type="term" value="F:DNA binding"/>
    <property type="evidence" value="ECO:0007669"/>
    <property type="project" value="UniProtKB-KW"/>
</dbReference>
<evidence type="ECO:0000256" key="4">
    <source>
        <dbReference type="SAM" id="MobiDB-lite"/>
    </source>
</evidence>
<feature type="compositionally biased region" description="Basic and acidic residues" evidence="4">
    <location>
        <begin position="280"/>
        <end position="297"/>
    </location>
</feature>
<keyword evidence="2" id="KW-0159">Chromosome partition</keyword>
<feature type="domain" description="ParB-like N-terminal" evidence="5">
    <location>
        <begin position="12"/>
        <end position="112"/>
    </location>
</feature>
<organism evidence="6 7">
    <name type="scientific">Candidatus Taylorbacteria bacterium RIFCSPLOWO2_01_FULL_48_100</name>
    <dbReference type="NCBI Taxonomy" id="1802322"/>
    <lineage>
        <taxon>Bacteria</taxon>
        <taxon>Candidatus Tayloriibacteriota</taxon>
    </lineage>
</organism>
<dbReference type="FunFam" id="1.10.10.2830:FF:000001">
    <property type="entry name" value="Chromosome partitioning protein ParB"/>
    <property type="match status" value="1"/>
</dbReference>
<evidence type="ECO:0000256" key="2">
    <source>
        <dbReference type="ARBA" id="ARBA00022829"/>
    </source>
</evidence>
<evidence type="ECO:0000313" key="6">
    <source>
        <dbReference type="EMBL" id="OHA34420.1"/>
    </source>
</evidence>
<dbReference type="Pfam" id="PF02195">
    <property type="entry name" value="ParB_N"/>
    <property type="match status" value="1"/>
</dbReference>
<dbReference type="PANTHER" id="PTHR33375:SF1">
    <property type="entry name" value="CHROMOSOME-PARTITIONING PROTEIN PARB-RELATED"/>
    <property type="match status" value="1"/>
</dbReference>
<proteinExistence type="inferred from homology"/>
<protein>
    <recommendedName>
        <fullName evidence="5">ParB-like N-terminal domain-containing protein</fullName>
    </recommendedName>
</protein>
<dbReference type="EMBL" id="MHSA01000012">
    <property type="protein sequence ID" value="OHA34420.1"/>
    <property type="molecule type" value="Genomic_DNA"/>
</dbReference>
<dbReference type="InterPro" id="IPR050336">
    <property type="entry name" value="Chromosome_partition/occlusion"/>
</dbReference>
<dbReference type="SUPFAM" id="SSF109709">
    <property type="entry name" value="KorB DNA-binding domain-like"/>
    <property type="match status" value="1"/>
</dbReference>
<dbReference type="Gene3D" id="1.10.10.2830">
    <property type="match status" value="1"/>
</dbReference>
<dbReference type="InterPro" id="IPR041468">
    <property type="entry name" value="HTH_ParB/Spo0J"/>
</dbReference>
<name>A0A1G2NEB3_9BACT</name>